<sequence length="56" mass="6618">MCWKVFLLVCTKCIAPPLLSHCLEDSANTSNPSFITFLDRYWRHNTYLNFIPFVLH</sequence>
<reference evidence="2" key="1">
    <citation type="submission" date="2018-07" db="EMBL/GenBank/DDBJ databases">
        <authorList>
            <person name="Quirk P.G."/>
            <person name="Krulwich T.A."/>
        </authorList>
    </citation>
    <scope>NUCLEOTIDE SEQUENCE</scope>
    <source>
        <strain evidence="2">96224</strain>
    </source>
</reference>
<evidence type="ECO:0000256" key="1">
    <source>
        <dbReference type="SAM" id="SignalP"/>
    </source>
</evidence>
<feature type="signal peptide" evidence="1">
    <location>
        <begin position="1"/>
        <end position="20"/>
    </location>
</feature>
<keyword evidence="1" id="KW-0732">Signal</keyword>
<accession>A0A381LC18</accession>
<proteinExistence type="predicted"/>
<protein>
    <submittedName>
        <fullName evidence="2">Bgt-20878</fullName>
    </submittedName>
</protein>
<evidence type="ECO:0000313" key="2">
    <source>
        <dbReference type="EMBL" id="SUZ11385.1"/>
    </source>
</evidence>
<dbReference type="AlphaFoldDB" id="A0A381LC18"/>
<dbReference type="EMBL" id="UIGY01000125">
    <property type="protein sequence ID" value="SUZ11385.1"/>
    <property type="molecule type" value="Genomic_DNA"/>
</dbReference>
<feature type="chain" id="PRO_5016615738" evidence="1">
    <location>
        <begin position="21"/>
        <end position="56"/>
    </location>
</feature>
<organism evidence="2">
    <name type="scientific">Blumeria graminis f. sp. tritici 96224</name>
    <dbReference type="NCBI Taxonomy" id="1268274"/>
    <lineage>
        <taxon>Eukaryota</taxon>
        <taxon>Fungi</taxon>
        <taxon>Dikarya</taxon>
        <taxon>Ascomycota</taxon>
        <taxon>Pezizomycotina</taxon>
        <taxon>Leotiomycetes</taxon>
        <taxon>Erysiphales</taxon>
        <taxon>Erysiphaceae</taxon>
        <taxon>Blumeria</taxon>
    </lineage>
</organism>
<gene>
    <name evidence="2" type="ORF">BGT96224V2_LOCUS4539</name>
</gene>
<name>A0A381LC18_BLUGR</name>